<keyword evidence="4" id="KW-0479">Metal-binding</keyword>
<dbReference type="AlphaFoldDB" id="A0ABD2LK56"/>
<dbReference type="EC" id="2.7.7.6" evidence="3"/>
<dbReference type="InterPro" id="IPR007081">
    <property type="entry name" value="RNA_pol_Rpb1_5"/>
</dbReference>
<dbReference type="Proteomes" id="UP001620626">
    <property type="component" value="Unassembled WGS sequence"/>
</dbReference>
<evidence type="ECO:0000256" key="2">
    <source>
        <dbReference type="ARBA" id="ARBA00006460"/>
    </source>
</evidence>
<reference evidence="10 11" key="1">
    <citation type="submission" date="2024-10" db="EMBL/GenBank/DDBJ databases">
        <authorList>
            <person name="Kim D."/>
        </authorList>
    </citation>
    <scope>NUCLEOTIDE SEQUENCE [LARGE SCALE GENOMIC DNA]</scope>
    <source>
        <strain evidence="10">BH-2024</strain>
    </source>
</reference>
<name>A0ABD2LK56_9BILA</name>
<feature type="domain" description="RNA polymerase Rpb1" evidence="9">
    <location>
        <begin position="63"/>
        <end position="123"/>
    </location>
</feature>
<evidence type="ECO:0000256" key="6">
    <source>
        <dbReference type="ARBA" id="ARBA00022842"/>
    </source>
</evidence>
<dbReference type="InterPro" id="IPR015700">
    <property type="entry name" value="RPC1"/>
</dbReference>
<dbReference type="Pfam" id="PF04998">
    <property type="entry name" value="RNA_pol_Rpb1_5"/>
    <property type="match status" value="3"/>
</dbReference>
<evidence type="ECO:0000256" key="7">
    <source>
        <dbReference type="ARBA" id="ARBA00023242"/>
    </source>
</evidence>
<sequence>MTLKTFHFAGVASMNITQGVPRIKEIINAVRSISTPIITVALADERDEKLARRVKARIEKTTLGEPSTQMTLKTFHFAGVASMNITQGVPRIKEIINAVRSISTPIITVALADERDEKLARRVKARIEKTTLGEPSTQMTLKTFHFAGVASMNITQGVPRIKEIINAVRSISTPIITVALADERDEKLARRVKARIEKTTLGAISDYVQQVFLPDDLFVLVKLNTRRIRAMQLEVTMDTIIDAFCAAKLPVPRILYDQVRSVGKSMLLVRPVESSKCSMTMYMHYLKYHLPSGGTGLNHFRNFDHNVVVKGLPGVQRCVINADEKRGDTYELFVEGTNFKEVLGLTEINGPRTKFNNALVIAEVLGIEAARGSIISEILTTMGKHGIELDRRHVQLLADLQTYRGQVLGITRDGLVKMKEFVLLLASFERTIDHLYEAAFFGQQDRISGVSECIKIGTPMGIGTGMFKLLQSKECAVDDGPVRFQGVLH</sequence>
<evidence type="ECO:0000313" key="10">
    <source>
        <dbReference type="EMBL" id="KAL3114714.1"/>
    </source>
</evidence>
<dbReference type="EMBL" id="JBICBT010000409">
    <property type="protein sequence ID" value="KAL3114714.1"/>
    <property type="molecule type" value="Genomic_DNA"/>
</dbReference>
<dbReference type="CDD" id="cd02736">
    <property type="entry name" value="RNAP_III_Rpc1_C"/>
    <property type="match status" value="1"/>
</dbReference>
<dbReference type="FunFam" id="1.10.150.390:FF:000004">
    <property type="entry name" value="DNA-directed RNA polymerase subunit"/>
    <property type="match status" value="1"/>
</dbReference>
<proteinExistence type="inferred from homology"/>
<comment type="subcellular location">
    <subcellularLocation>
        <location evidence="1">Nucleus</location>
    </subcellularLocation>
</comment>
<dbReference type="PANTHER" id="PTHR48446">
    <property type="entry name" value="DNA-DIRECTED RNA POLYMERASE SUBUNIT BETA' N-TERMINAL SECTION"/>
    <property type="match status" value="1"/>
</dbReference>
<evidence type="ECO:0000256" key="4">
    <source>
        <dbReference type="ARBA" id="ARBA00022723"/>
    </source>
</evidence>
<evidence type="ECO:0000256" key="1">
    <source>
        <dbReference type="ARBA" id="ARBA00004123"/>
    </source>
</evidence>
<comment type="caution">
    <text evidence="10">The sequence shown here is derived from an EMBL/GenBank/DDBJ whole genome shotgun (WGS) entry which is preliminary data.</text>
</comment>
<evidence type="ECO:0000259" key="9">
    <source>
        <dbReference type="Pfam" id="PF04998"/>
    </source>
</evidence>
<feature type="domain" description="RNA polymerase Rpb1" evidence="9">
    <location>
        <begin position="1"/>
        <end position="54"/>
    </location>
</feature>
<dbReference type="SUPFAM" id="SSF64484">
    <property type="entry name" value="beta and beta-prime subunits of DNA dependent RNA-polymerase"/>
    <property type="match status" value="3"/>
</dbReference>
<comment type="catalytic activity">
    <reaction evidence="8">
        <text>RNA(n) + a ribonucleoside 5'-triphosphate = RNA(n+1) + diphosphate</text>
        <dbReference type="Rhea" id="RHEA:21248"/>
        <dbReference type="Rhea" id="RHEA-COMP:14527"/>
        <dbReference type="Rhea" id="RHEA-COMP:17342"/>
        <dbReference type="ChEBI" id="CHEBI:33019"/>
        <dbReference type="ChEBI" id="CHEBI:61557"/>
        <dbReference type="ChEBI" id="CHEBI:140395"/>
        <dbReference type="EC" id="2.7.7.6"/>
    </reaction>
</comment>
<accession>A0ABD2LK56</accession>
<keyword evidence="7" id="KW-0539">Nucleus</keyword>
<dbReference type="PANTHER" id="PTHR48446:SF1">
    <property type="entry name" value="DNA-DIRECTED RNA POLYMERASE SUBUNIT BETA' N-TERMINAL SECTION"/>
    <property type="match status" value="1"/>
</dbReference>
<keyword evidence="6" id="KW-0460">Magnesium</keyword>
<protein>
    <recommendedName>
        <fullName evidence="3">DNA-directed RNA polymerase</fullName>
        <ecNumber evidence="3">2.7.7.6</ecNumber>
    </recommendedName>
</protein>
<feature type="domain" description="RNA polymerase Rpb1" evidence="9">
    <location>
        <begin position="132"/>
        <end position="419"/>
    </location>
</feature>
<dbReference type="GO" id="GO:0005634">
    <property type="term" value="C:nucleus"/>
    <property type="evidence" value="ECO:0007669"/>
    <property type="project" value="UniProtKB-SubCell"/>
</dbReference>
<keyword evidence="5" id="KW-0862">Zinc</keyword>
<dbReference type="GO" id="GO:0046872">
    <property type="term" value="F:metal ion binding"/>
    <property type="evidence" value="ECO:0007669"/>
    <property type="project" value="UniProtKB-KW"/>
</dbReference>
<keyword evidence="11" id="KW-1185">Reference proteome</keyword>
<organism evidence="10 11">
    <name type="scientific">Heterodera trifolii</name>
    <dbReference type="NCBI Taxonomy" id="157864"/>
    <lineage>
        <taxon>Eukaryota</taxon>
        <taxon>Metazoa</taxon>
        <taxon>Ecdysozoa</taxon>
        <taxon>Nematoda</taxon>
        <taxon>Chromadorea</taxon>
        <taxon>Rhabditida</taxon>
        <taxon>Tylenchina</taxon>
        <taxon>Tylenchomorpha</taxon>
        <taxon>Tylenchoidea</taxon>
        <taxon>Heteroderidae</taxon>
        <taxon>Heteroderinae</taxon>
        <taxon>Heterodera</taxon>
    </lineage>
</organism>
<comment type="similarity">
    <text evidence="2">Belongs to the RNA polymerase beta' chain family.</text>
</comment>
<evidence type="ECO:0000256" key="3">
    <source>
        <dbReference type="ARBA" id="ARBA00012418"/>
    </source>
</evidence>
<dbReference type="Gene3D" id="1.10.150.390">
    <property type="match status" value="1"/>
</dbReference>
<dbReference type="GO" id="GO:0003899">
    <property type="term" value="F:DNA-directed RNA polymerase activity"/>
    <property type="evidence" value="ECO:0007669"/>
    <property type="project" value="UniProtKB-EC"/>
</dbReference>
<evidence type="ECO:0000313" key="11">
    <source>
        <dbReference type="Proteomes" id="UP001620626"/>
    </source>
</evidence>
<evidence type="ECO:0000256" key="8">
    <source>
        <dbReference type="ARBA" id="ARBA00048552"/>
    </source>
</evidence>
<gene>
    <name evidence="10" type="ORF">niasHT_019035</name>
</gene>
<dbReference type="InterPro" id="IPR035698">
    <property type="entry name" value="RNAP_III_Rpc1_C"/>
</dbReference>
<evidence type="ECO:0000256" key="5">
    <source>
        <dbReference type="ARBA" id="ARBA00022833"/>
    </source>
</evidence>